<name>A0A1V3TZI8_ELIME</name>
<dbReference type="Gene3D" id="3.30.565.10">
    <property type="entry name" value="Histidine kinase-like ATPase, C-terminal domain"/>
    <property type="match status" value="1"/>
</dbReference>
<keyword evidence="7" id="KW-1133">Transmembrane helix</keyword>
<reference evidence="9 10" key="1">
    <citation type="submission" date="2016-11" db="EMBL/GenBank/DDBJ databases">
        <title>Genome sequence and comparative genomic analysis of clinical strain Elizabethkingia meningoseptica 61421 PRCM.</title>
        <authorList>
            <person name="Wang M."/>
            <person name="Hu S."/>
            <person name="Cao L."/>
            <person name="Jiang T."/>
            <person name="Zhou Y."/>
            <person name="Ming D."/>
        </authorList>
    </citation>
    <scope>NUCLEOTIDE SEQUENCE [LARGE SCALE GENOMIC DNA]</scope>
    <source>
        <strain evidence="9 10">61421 PRCM</strain>
    </source>
</reference>
<dbReference type="OrthoDB" id="9815750at2"/>
<dbReference type="InterPro" id="IPR003661">
    <property type="entry name" value="HisK_dim/P_dom"/>
</dbReference>
<dbReference type="EMBL" id="MPOG01000011">
    <property type="protein sequence ID" value="OOH95255.1"/>
    <property type="molecule type" value="Genomic_DNA"/>
</dbReference>
<dbReference type="InterPro" id="IPR036097">
    <property type="entry name" value="HisK_dim/P_sf"/>
</dbReference>
<evidence type="ECO:0000256" key="1">
    <source>
        <dbReference type="ARBA" id="ARBA00000085"/>
    </source>
</evidence>
<organism evidence="9 10">
    <name type="scientific">Elizabethkingia meningoseptica</name>
    <name type="common">Chryseobacterium meningosepticum</name>
    <dbReference type="NCBI Taxonomy" id="238"/>
    <lineage>
        <taxon>Bacteria</taxon>
        <taxon>Pseudomonadati</taxon>
        <taxon>Bacteroidota</taxon>
        <taxon>Flavobacteriia</taxon>
        <taxon>Flavobacteriales</taxon>
        <taxon>Weeksellaceae</taxon>
        <taxon>Elizabethkingia</taxon>
    </lineage>
</organism>
<dbReference type="PANTHER" id="PTHR43047:SF66">
    <property type="entry name" value="HISKA"/>
    <property type="match status" value="1"/>
</dbReference>
<dbReference type="PANTHER" id="PTHR43047">
    <property type="entry name" value="TWO-COMPONENT HISTIDINE PROTEIN KINASE"/>
    <property type="match status" value="1"/>
</dbReference>
<comment type="catalytic activity">
    <reaction evidence="1">
        <text>ATP + protein L-histidine = ADP + protein N-phospho-L-histidine.</text>
        <dbReference type="EC" id="2.7.13.3"/>
    </reaction>
</comment>
<dbReference type="Gene3D" id="1.10.287.130">
    <property type="match status" value="1"/>
</dbReference>
<proteinExistence type="predicted"/>
<dbReference type="InterPro" id="IPR004358">
    <property type="entry name" value="Sig_transdc_His_kin-like_C"/>
</dbReference>
<evidence type="ECO:0000313" key="10">
    <source>
        <dbReference type="Proteomes" id="UP000188947"/>
    </source>
</evidence>
<comment type="caution">
    <text evidence="9">The sequence shown here is derived from an EMBL/GenBank/DDBJ whole genome shotgun (WGS) entry which is preliminary data.</text>
</comment>
<keyword evidence="3" id="KW-0597">Phosphoprotein</keyword>
<dbReference type="GO" id="GO:0005886">
    <property type="term" value="C:plasma membrane"/>
    <property type="evidence" value="ECO:0007669"/>
    <property type="project" value="TreeGrafter"/>
</dbReference>
<accession>A0A1V3TZI8</accession>
<dbReference type="GO" id="GO:0009927">
    <property type="term" value="F:histidine phosphotransfer kinase activity"/>
    <property type="evidence" value="ECO:0007669"/>
    <property type="project" value="TreeGrafter"/>
</dbReference>
<evidence type="ECO:0000256" key="6">
    <source>
        <dbReference type="SAM" id="Coils"/>
    </source>
</evidence>
<dbReference type="SUPFAM" id="SSF55874">
    <property type="entry name" value="ATPase domain of HSP90 chaperone/DNA topoisomerase II/histidine kinase"/>
    <property type="match status" value="1"/>
</dbReference>
<keyword evidence="4" id="KW-0808">Transferase</keyword>
<dbReference type="Proteomes" id="UP000188947">
    <property type="component" value="Unassembled WGS sequence"/>
</dbReference>
<dbReference type="SUPFAM" id="SSF47384">
    <property type="entry name" value="Homodimeric domain of signal transducing histidine kinase"/>
    <property type="match status" value="1"/>
</dbReference>
<dbReference type="eggNOG" id="COG5002">
    <property type="taxonomic scope" value="Bacteria"/>
</dbReference>
<protein>
    <recommendedName>
        <fullName evidence="2">histidine kinase</fullName>
        <ecNumber evidence="2">2.7.13.3</ecNumber>
    </recommendedName>
</protein>
<dbReference type="CDD" id="cd00082">
    <property type="entry name" value="HisKA"/>
    <property type="match status" value="1"/>
</dbReference>
<evidence type="ECO:0000256" key="3">
    <source>
        <dbReference type="ARBA" id="ARBA00022553"/>
    </source>
</evidence>
<feature type="transmembrane region" description="Helical" evidence="7">
    <location>
        <begin position="13"/>
        <end position="34"/>
    </location>
</feature>
<dbReference type="GO" id="GO:0000155">
    <property type="term" value="F:phosphorelay sensor kinase activity"/>
    <property type="evidence" value="ECO:0007669"/>
    <property type="project" value="InterPro"/>
</dbReference>
<feature type="coiled-coil region" evidence="6">
    <location>
        <begin position="266"/>
        <end position="297"/>
    </location>
</feature>
<keyword evidence="7" id="KW-0812">Transmembrane</keyword>
<feature type="domain" description="Histidine kinase" evidence="8">
    <location>
        <begin position="347"/>
        <end position="568"/>
    </location>
</feature>
<dbReference type="SMART" id="SM00387">
    <property type="entry name" value="HATPase_c"/>
    <property type="match status" value="1"/>
</dbReference>
<sequence length="575" mass="65871">MKYKFLNFKLRKIVHYSLILSILLIQVIIAVFFYTESTNEKKLNFIKNQLNESKALGGLTDSSRKDFAIAQTHLQKYMVSQDKKDLRSYFEALRKLEGTFDKLSEYERKTPKLKNILAEQKEDAPKTVKLKTLIDSVYQTSQHPPGKIEDKKYELGKYKNDFENLEVQTHTYSDTIKKKGFMGRLKDAITGKVNVRKDSTVVTLTTHKTFDISNLKSEIDDAMKSMDKHYTTEIHKVQVSAVKNQNANRQFYNNFSKLLVYSNGLIDVYENAIKNYKSDLEKEYNNQNSTNNKTRKSLVFGLMILMFLVSILIMYFTRLAFVYEYKLNAANKEIKKNLSFKNRILGMLSHELRSPLKIINIFIDKITRTTNDDTIKGYLKSMKFTNSSLLIQSNQILEYTKNQDADQKLVMNVFNLNDEINAIVTAIRPYIETRNNKFVVVDGIPANTVVYSDNIKINQVFMNILGNANKFTENGQLDLTLSTEQIGDHKIALTTVVSDTGVGISESDLKKIFEPYYQGLISDDMDNFGAGLGLNLCKEIIELFDGEISVSSKLHQGTKVTFRINLNISENGTAN</sequence>
<keyword evidence="7" id="KW-0472">Membrane</keyword>
<feature type="transmembrane region" description="Helical" evidence="7">
    <location>
        <begin position="298"/>
        <end position="316"/>
    </location>
</feature>
<dbReference type="PROSITE" id="PS50109">
    <property type="entry name" value="HIS_KIN"/>
    <property type="match status" value="1"/>
</dbReference>
<evidence type="ECO:0000259" key="8">
    <source>
        <dbReference type="PROSITE" id="PS50109"/>
    </source>
</evidence>
<dbReference type="PRINTS" id="PR00344">
    <property type="entry name" value="BCTRLSENSOR"/>
</dbReference>
<dbReference type="AlphaFoldDB" id="A0A1V3TZI8"/>
<evidence type="ECO:0000313" key="9">
    <source>
        <dbReference type="EMBL" id="OOH95255.1"/>
    </source>
</evidence>
<keyword evidence="5 9" id="KW-0418">Kinase</keyword>
<dbReference type="InterPro" id="IPR036890">
    <property type="entry name" value="HATPase_C_sf"/>
</dbReference>
<dbReference type="STRING" id="238.BBD35_18030"/>
<evidence type="ECO:0000256" key="2">
    <source>
        <dbReference type="ARBA" id="ARBA00012438"/>
    </source>
</evidence>
<gene>
    <name evidence="9" type="ORF">BMF97_10480</name>
</gene>
<evidence type="ECO:0000256" key="4">
    <source>
        <dbReference type="ARBA" id="ARBA00022679"/>
    </source>
</evidence>
<dbReference type="EC" id="2.7.13.3" evidence="2"/>
<keyword evidence="10" id="KW-1185">Reference proteome</keyword>
<dbReference type="InterPro" id="IPR005467">
    <property type="entry name" value="His_kinase_dom"/>
</dbReference>
<keyword evidence="6" id="KW-0175">Coiled coil</keyword>
<evidence type="ECO:0000256" key="5">
    <source>
        <dbReference type="ARBA" id="ARBA00022777"/>
    </source>
</evidence>
<evidence type="ECO:0000256" key="7">
    <source>
        <dbReference type="SAM" id="Phobius"/>
    </source>
</evidence>
<dbReference type="InterPro" id="IPR003594">
    <property type="entry name" value="HATPase_dom"/>
</dbReference>
<dbReference type="Pfam" id="PF02518">
    <property type="entry name" value="HATPase_c"/>
    <property type="match status" value="1"/>
</dbReference>